<gene>
    <name evidence="1" type="ORF">FKG94_10645</name>
</gene>
<dbReference type="AlphaFoldDB" id="A0A545TSB7"/>
<dbReference type="Proteomes" id="UP000319732">
    <property type="component" value="Unassembled WGS sequence"/>
</dbReference>
<keyword evidence="2" id="KW-1185">Reference proteome</keyword>
<proteinExistence type="predicted"/>
<dbReference type="Gene3D" id="3.40.190.10">
    <property type="entry name" value="Periplasmic binding protein-like II"/>
    <property type="match status" value="2"/>
</dbReference>
<reference evidence="1 2" key="1">
    <citation type="submission" date="2019-06" db="EMBL/GenBank/DDBJ databases">
        <title>Whole genome sequence for Cellvibrionaceae sp. R142.</title>
        <authorList>
            <person name="Wang G."/>
        </authorList>
    </citation>
    <scope>NUCLEOTIDE SEQUENCE [LARGE SCALE GENOMIC DNA]</scope>
    <source>
        <strain evidence="1 2">R142</strain>
    </source>
</reference>
<dbReference type="OrthoDB" id="370676at2"/>
<dbReference type="SUPFAM" id="SSF53850">
    <property type="entry name" value="Periplasmic binding protein-like II"/>
    <property type="match status" value="1"/>
</dbReference>
<sequence length="264" mass="29426">MSLAFTSRRNARIAAVCAGVLISFCLSRAVAEERYRTGYPHLPPLNYYEDGEVKGIVAGLFVDVMTEAGIDYEARQYPTKRFYHNIASGNIQIGLFSRAVPVYRDKVIFARQPAVQVQGRIYWRNGKAAIGTIRDLKNKRVAVFLGLAYGGYDDYVTNPEHGNQVITVKTADQAMHLLASGRVDYFLGLTVVTDRPVQRHAIESLDSVQFFQAELFFTVHKSVPGAERLLQRMVAAHQRLVERGEVDRGIRSKRSRSAVAGGSS</sequence>
<dbReference type="RefSeq" id="WP_142904217.1">
    <property type="nucleotide sequence ID" value="NZ_ML660092.1"/>
</dbReference>
<name>A0A545TSB7_9GAMM</name>
<accession>A0A545TSB7</accession>
<evidence type="ECO:0000313" key="1">
    <source>
        <dbReference type="EMBL" id="TQV80118.1"/>
    </source>
</evidence>
<protein>
    <submittedName>
        <fullName evidence="1">Transporter substrate-binding domain-containing protein</fullName>
    </submittedName>
</protein>
<evidence type="ECO:0000313" key="2">
    <source>
        <dbReference type="Proteomes" id="UP000319732"/>
    </source>
</evidence>
<comment type="caution">
    <text evidence="1">The sequence shown here is derived from an EMBL/GenBank/DDBJ whole genome shotgun (WGS) entry which is preliminary data.</text>
</comment>
<dbReference type="EMBL" id="VHSG01000010">
    <property type="protein sequence ID" value="TQV80118.1"/>
    <property type="molecule type" value="Genomic_DNA"/>
</dbReference>
<organism evidence="1 2">
    <name type="scientific">Exilibacterium tricleocarpae</name>
    <dbReference type="NCBI Taxonomy" id="2591008"/>
    <lineage>
        <taxon>Bacteria</taxon>
        <taxon>Pseudomonadati</taxon>
        <taxon>Pseudomonadota</taxon>
        <taxon>Gammaproteobacteria</taxon>
        <taxon>Cellvibrionales</taxon>
        <taxon>Cellvibrionaceae</taxon>
        <taxon>Exilibacterium</taxon>
    </lineage>
</organism>